<name>A0A382YNW2_9ZZZZ</name>
<evidence type="ECO:0008006" key="3">
    <source>
        <dbReference type="Google" id="ProtNLM"/>
    </source>
</evidence>
<reference evidence="2" key="1">
    <citation type="submission" date="2018-05" db="EMBL/GenBank/DDBJ databases">
        <authorList>
            <person name="Lanie J.A."/>
            <person name="Ng W.-L."/>
            <person name="Kazmierczak K.M."/>
            <person name="Andrzejewski T.M."/>
            <person name="Davidsen T.M."/>
            <person name="Wayne K.J."/>
            <person name="Tettelin H."/>
            <person name="Glass J.I."/>
            <person name="Rusch D."/>
            <person name="Podicherti R."/>
            <person name="Tsui H.-C.T."/>
            <person name="Winkler M.E."/>
        </authorList>
    </citation>
    <scope>NUCLEOTIDE SEQUENCE</scope>
</reference>
<feature type="transmembrane region" description="Helical" evidence="1">
    <location>
        <begin position="101"/>
        <end position="121"/>
    </location>
</feature>
<gene>
    <name evidence="2" type="ORF">METZ01_LOCUS437758</name>
</gene>
<feature type="transmembrane region" description="Helical" evidence="1">
    <location>
        <begin position="37"/>
        <end position="59"/>
    </location>
</feature>
<evidence type="ECO:0000256" key="1">
    <source>
        <dbReference type="SAM" id="Phobius"/>
    </source>
</evidence>
<feature type="transmembrane region" description="Helical" evidence="1">
    <location>
        <begin position="71"/>
        <end position="89"/>
    </location>
</feature>
<dbReference type="AlphaFoldDB" id="A0A382YNW2"/>
<proteinExistence type="predicted"/>
<keyword evidence="1" id="KW-0472">Membrane</keyword>
<protein>
    <recommendedName>
        <fullName evidence="3">Metal-dependent hydrolase</fullName>
    </recommendedName>
</protein>
<accession>A0A382YNW2</accession>
<organism evidence="2">
    <name type="scientific">marine metagenome</name>
    <dbReference type="NCBI Taxonomy" id="408172"/>
    <lineage>
        <taxon>unclassified sequences</taxon>
        <taxon>metagenomes</taxon>
        <taxon>ecological metagenomes</taxon>
    </lineage>
</organism>
<dbReference type="EMBL" id="UINC01177327">
    <property type="protein sequence ID" value="SVD84904.1"/>
    <property type="molecule type" value="Genomic_DNA"/>
</dbReference>
<keyword evidence="1" id="KW-0812">Transmembrane</keyword>
<feature type="transmembrane region" description="Helical" evidence="1">
    <location>
        <begin position="147"/>
        <end position="167"/>
    </location>
</feature>
<sequence>MDSYEGLLINMAQAGLHAAIGYQVSRIIPYEKRLFPALIFGAMLPDLDIIIVAIASLFLSINQAVELFHRTFSHSFFTLIIIYLLFAILSELRRKPVLKSIGKGIALGMLTHYIIDTFIWFSQIDVLWPLPLEPINLWFFWKPPFRVFQILLALEFFCFRWYAWFLIGRHLEYPSKHSWFIKHLNTWKKLETIFCFLFIILILW</sequence>
<dbReference type="InterPro" id="IPR007404">
    <property type="entry name" value="YdjM-like"/>
</dbReference>
<dbReference type="Pfam" id="PF04307">
    <property type="entry name" value="YdjM"/>
    <property type="match status" value="1"/>
</dbReference>
<feature type="non-terminal residue" evidence="2">
    <location>
        <position position="204"/>
    </location>
</feature>
<evidence type="ECO:0000313" key="2">
    <source>
        <dbReference type="EMBL" id="SVD84904.1"/>
    </source>
</evidence>
<keyword evidence="1" id="KW-1133">Transmembrane helix</keyword>